<evidence type="ECO:0000259" key="12">
    <source>
        <dbReference type="PROSITE" id="PS50939"/>
    </source>
</evidence>
<feature type="signal peptide" evidence="10">
    <location>
        <begin position="1"/>
        <end position="20"/>
    </location>
</feature>
<evidence type="ECO:0000256" key="7">
    <source>
        <dbReference type="ARBA" id="ARBA00023136"/>
    </source>
</evidence>
<name>A0A7I8L5N6_SPIIN</name>
<dbReference type="SMART" id="SM00664">
    <property type="entry name" value="DoH"/>
    <property type="match status" value="1"/>
</dbReference>
<comment type="subcellular location">
    <subcellularLocation>
        <location evidence="1">Membrane</location>
    </subcellularLocation>
</comment>
<dbReference type="GO" id="GO:0016020">
    <property type="term" value="C:membrane"/>
    <property type="evidence" value="ECO:0007669"/>
    <property type="project" value="UniProtKB-SubCell"/>
</dbReference>
<accession>A0A7I8L5N6</accession>
<keyword evidence="7 9" id="KW-0472">Membrane</keyword>
<dbReference type="PROSITE" id="PS50836">
    <property type="entry name" value="DOMON"/>
    <property type="match status" value="1"/>
</dbReference>
<dbReference type="PANTHER" id="PTHR23130">
    <property type="entry name" value="CYTOCHROME B561 AND DOMON DOMAIN-CONTAINING PROTEIN"/>
    <property type="match status" value="1"/>
</dbReference>
<feature type="domain" description="DOMON" evidence="11">
    <location>
        <begin position="74"/>
        <end position="185"/>
    </location>
</feature>
<dbReference type="PROSITE" id="PS50939">
    <property type="entry name" value="CYTOCHROME_B561"/>
    <property type="match status" value="1"/>
</dbReference>
<dbReference type="Proteomes" id="UP000663760">
    <property type="component" value="Chromosome 11"/>
</dbReference>
<evidence type="ECO:0000256" key="8">
    <source>
        <dbReference type="SAM" id="MobiDB-lite"/>
    </source>
</evidence>
<dbReference type="InterPro" id="IPR006593">
    <property type="entry name" value="Cyt_b561/ferric_Rdtase_TM"/>
</dbReference>
<evidence type="ECO:0000256" key="4">
    <source>
        <dbReference type="ARBA" id="ARBA00022729"/>
    </source>
</evidence>
<feature type="region of interest" description="Disordered" evidence="8">
    <location>
        <begin position="26"/>
        <end position="46"/>
    </location>
</feature>
<organism evidence="13 14">
    <name type="scientific">Spirodela intermedia</name>
    <name type="common">Intermediate duckweed</name>
    <dbReference type="NCBI Taxonomy" id="51605"/>
    <lineage>
        <taxon>Eukaryota</taxon>
        <taxon>Viridiplantae</taxon>
        <taxon>Streptophyta</taxon>
        <taxon>Embryophyta</taxon>
        <taxon>Tracheophyta</taxon>
        <taxon>Spermatophyta</taxon>
        <taxon>Magnoliopsida</taxon>
        <taxon>Liliopsida</taxon>
        <taxon>Araceae</taxon>
        <taxon>Lemnoideae</taxon>
        <taxon>Spirodela</taxon>
    </lineage>
</organism>
<keyword evidence="4 10" id="KW-0732">Signal</keyword>
<dbReference type="CDD" id="cd09631">
    <property type="entry name" value="DOMON_DOH"/>
    <property type="match status" value="1"/>
</dbReference>
<sequence>MKMKTEILLIAMLLFSDLFADIVTSQDHDDDDGDQGSSSSSPATPCSSNLGAEAANLIPFNTSSLGCYTAWRSRDFILLYKQEQPGLWSFVLSAPDNNAYIAVGFSTNGRMVGASAVAGWVASGGAGVVKQYALRGTSSTDCPPDQGSLQLVPAKSTILSLSSRIYLAFQLNTTQPQTRLIYAVGPRGSLPGSDFYLAEHESMVSTAVDYTTGRSSGESESSSSSLRRAHGVLTLIGWGVLLPIGMAVARYCKHWDPAWFYAHIFLQGGGFVLGLAGVITGFRLEDKVSDDVDTHKAIGIFILVSGSLQVVALLVRPKKTAKVRKYWNWYHHYLGRIAVAFAAGNIFYGLSLADEKSSWTIGYAVFLGLWFLLSLILEIRTRKKTK</sequence>
<feature type="transmembrane region" description="Helical" evidence="9">
    <location>
        <begin position="260"/>
        <end position="282"/>
    </location>
</feature>
<evidence type="ECO:0000256" key="10">
    <source>
        <dbReference type="SAM" id="SignalP"/>
    </source>
</evidence>
<keyword evidence="14" id="KW-1185">Reference proteome</keyword>
<feature type="transmembrane region" description="Helical" evidence="9">
    <location>
        <begin position="297"/>
        <end position="315"/>
    </location>
</feature>
<feature type="transmembrane region" description="Helical" evidence="9">
    <location>
        <begin position="327"/>
        <end position="348"/>
    </location>
</feature>
<evidence type="ECO:0000256" key="3">
    <source>
        <dbReference type="ARBA" id="ARBA00022692"/>
    </source>
</evidence>
<keyword evidence="3 9" id="KW-0812">Transmembrane</keyword>
<evidence type="ECO:0000259" key="11">
    <source>
        <dbReference type="PROSITE" id="PS50836"/>
    </source>
</evidence>
<feature type="chain" id="PRO_5029479193" evidence="10">
    <location>
        <begin position="21"/>
        <end position="386"/>
    </location>
</feature>
<evidence type="ECO:0000256" key="5">
    <source>
        <dbReference type="ARBA" id="ARBA00022982"/>
    </source>
</evidence>
<evidence type="ECO:0000256" key="1">
    <source>
        <dbReference type="ARBA" id="ARBA00004370"/>
    </source>
</evidence>
<dbReference type="CDD" id="cd08760">
    <property type="entry name" value="Cyt_b561_FRRS1_like"/>
    <property type="match status" value="1"/>
</dbReference>
<evidence type="ECO:0000256" key="6">
    <source>
        <dbReference type="ARBA" id="ARBA00022989"/>
    </source>
</evidence>
<dbReference type="EMBL" id="LR746274">
    <property type="protein sequence ID" value="CAA7404544.1"/>
    <property type="molecule type" value="Genomic_DNA"/>
</dbReference>
<dbReference type="PANTHER" id="PTHR23130:SF171">
    <property type="entry name" value="OS01G0895300 PROTEIN"/>
    <property type="match status" value="1"/>
</dbReference>
<dbReference type="SMART" id="SM00665">
    <property type="entry name" value="B561"/>
    <property type="match status" value="1"/>
</dbReference>
<feature type="transmembrane region" description="Helical" evidence="9">
    <location>
        <begin position="229"/>
        <end position="248"/>
    </location>
</feature>
<dbReference type="InterPro" id="IPR005018">
    <property type="entry name" value="DOMON_domain"/>
</dbReference>
<proteinExistence type="predicted"/>
<keyword evidence="2" id="KW-0813">Transport</keyword>
<feature type="transmembrane region" description="Helical" evidence="9">
    <location>
        <begin position="360"/>
        <end position="379"/>
    </location>
</feature>
<keyword evidence="5" id="KW-0249">Electron transport</keyword>
<gene>
    <name evidence="13" type="ORF">SI8410_11015222</name>
</gene>
<evidence type="ECO:0000256" key="2">
    <source>
        <dbReference type="ARBA" id="ARBA00022448"/>
    </source>
</evidence>
<dbReference type="OrthoDB" id="19261at2759"/>
<dbReference type="InterPro" id="IPR045266">
    <property type="entry name" value="DOH_DOMON"/>
</dbReference>
<dbReference type="AlphaFoldDB" id="A0A7I8L5N6"/>
<evidence type="ECO:0000313" key="13">
    <source>
        <dbReference type="EMBL" id="CAA7404544.1"/>
    </source>
</evidence>
<evidence type="ECO:0000256" key="9">
    <source>
        <dbReference type="SAM" id="Phobius"/>
    </source>
</evidence>
<protein>
    <submittedName>
        <fullName evidence="13">Uncharacterized protein</fullName>
    </submittedName>
</protein>
<evidence type="ECO:0000313" key="14">
    <source>
        <dbReference type="Proteomes" id="UP000663760"/>
    </source>
</evidence>
<dbReference type="Pfam" id="PF03188">
    <property type="entry name" value="Cytochrom_B561"/>
    <property type="match status" value="1"/>
</dbReference>
<reference evidence="13" key="1">
    <citation type="submission" date="2020-02" db="EMBL/GenBank/DDBJ databases">
        <authorList>
            <person name="Scholz U."/>
            <person name="Mascher M."/>
            <person name="Fiebig A."/>
        </authorList>
    </citation>
    <scope>NUCLEOTIDE SEQUENCE</scope>
</reference>
<keyword evidence="6 9" id="KW-1133">Transmembrane helix</keyword>
<feature type="domain" description="Cytochrome b561" evidence="12">
    <location>
        <begin position="194"/>
        <end position="386"/>
    </location>
</feature>
<dbReference type="Gene3D" id="1.20.120.1770">
    <property type="match status" value="1"/>
</dbReference>